<dbReference type="GO" id="GO:0005524">
    <property type="term" value="F:ATP binding"/>
    <property type="evidence" value="ECO:0007669"/>
    <property type="project" value="UniProtKB-KW"/>
</dbReference>
<evidence type="ECO:0000256" key="6">
    <source>
        <dbReference type="ARBA" id="ARBA00022840"/>
    </source>
</evidence>
<dbReference type="InterPro" id="IPR017871">
    <property type="entry name" value="ABC_transporter-like_CS"/>
</dbReference>
<proteinExistence type="inferred from homology"/>
<dbReference type="CDD" id="cd03257">
    <property type="entry name" value="ABC_NikE_OppD_transporters"/>
    <property type="match status" value="2"/>
</dbReference>
<gene>
    <name evidence="9" type="ORF">H8S76_05320</name>
</gene>
<dbReference type="InterPro" id="IPR003439">
    <property type="entry name" value="ABC_transporter-like_ATP-bd"/>
</dbReference>
<evidence type="ECO:0000256" key="5">
    <source>
        <dbReference type="ARBA" id="ARBA00022741"/>
    </source>
</evidence>
<keyword evidence="4" id="KW-1003">Cell membrane</keyword>
<dbReference type="InterPro" id="IPR003593">
    <property type="entry name" value="AAA+_ATPase"/>
</dbReference>
<feature type="domain" description="ABC transporter" evidence="8">
    <location>
        <begin position="354"/>
        <end position="605"/>
    </location>
</feature>
<comment type="caution">
    <text evidence="9">The sequence shown here is derived from an EMBL/GenBank/DDBJ whole genome shotgun (WGS) entry which is preliminary data.</text>
</comment>
<keyword evidence="5" id="KW-0547">Nucleotide-binding</keyword>
<keyword evidence="3" id="KW-0813">Transport</keyword>
<accession>A0ABR7F8W6</accession>
<comment type="similarity">
    <text evidence="2">Belongs to the ABC transporter superfamily.</text>
</comment>
<evidence type="ECO:0000259" key="8">
    <source>
        <dbReference type="PROSITE" id="PS50893"/>
    </source>
</evidence>
<evidence type="ECO:0000256" key="4">
    <source>
        <dbReference type="ARBA" id="ARBA00022475"/>
    </source>
</evidence>
<dbReference type="Proteomes" id="UP000654573">
    <property type="component" value="Unassembled WGS sequence"/>
</dbReference>
<dbReference type="Pfam" id="PF00005">
    <property type="entry name" value="ABC_tran"/>
    <property type="match status" value="2"/>
</dbReference>
<dbReference type="RefSeq" id="WP_054352038.1">
    <property type="nucleotide sequence ID" value="NZ_JACOOU010000002.1"/>
</dbReference>
<dbReference type="PANTHER" id="PTHR43297">
    <property type="entry name" value="OLIGOPEPTIDE TRANSPORT ATP-BINDING PROTEIN APPD"/>
    <property type="match status" value="1"/>
</dbReference>
<evidence type="ECO:0000256" key="7">
    <source>
        <dbReference type="ARBA" id="ARBA00023136"/>
    </source>
</evidence>
<dbReference type="SUPFAM" id="SSF52540">
    <property type="entry name" value="P-loop containing nucleoside triphosphate hydrolases"/>
    <property type="match status" value="2"/>
</dbReference>
<dbReference type="EMBL" id="JACOOU010000002">
    <property type="protein sequence ID" value="MBC5671660.1"/>
    <property type="molecule type" value="Genomic_DNA"/>
</dbReference>
<dbReference type="NCBIfam" id="TIGR01727">
    <property type="entry name" value="oligo_HPY"/>
    <property type="match status" value="2"/>
</dbReference>
<reference evidence="9 10" key="1">
    <citation type="submission" date="2020-08" db="EMBL/GenBank/DDBJ databases">
        <title>Genome public.</title>
        <authorList>
            <person name="Liu C."/>
            <person name="Sun Q."/>
        </authorList>
    </citation>
    <scope>NUCLEOTIDE SEQUENCE [LARGE SCALE GENOMIC DNA]</scope>
    <source>
        <strain evidence="9 10">NSJ-34</strain>
    </source>
</reference>
<dbReference type="PROSITE" id="PS00211">
    <property type="entry name" value="ABC_TRANSPORTER_1"/>
    <property type="match status" value="2"/>
</dbReference>
<keyword evidence="7" id="KW-0472">Membrane</keyword>
<dbReference type="InterPro" id="IPR050388">
    <property type="entry name" value="ABC_Ni/Peptide_Import"/>
</dbReference>
<evidence type="ECO:0000256" key="3">
    <source>
        <dbReference type="ARBA" id="ARBA00022448"/>
    </source>
</evidence>
<feature type="domain" description="ABC transporter" evidence="8">
    <location>
        <begin position="6"/>
        <end position="258"/>
    </location>
</feature>
<dbReference type="PANTHER" id="PTHR43297:SF2">
    <property type="entry name" value="DIPEPTIDE TRANSPORT ATP-BINDING PROTEIN DPPD"/>
    <property type="match status" value="1"/>
</dbReference>
<evidence type="ECO:0000313" key="10">
    <source>
        <dbReference type="Proteomes" id="UP000654573"/>
    </source>
</evidence>
<evidence type="ECO:0000313" key="9">
    <source>
        <dbReference type="EMBL" id="MBC5671660.1"/>
    </source>
</evidence>
<name>A0ABR7F8W6_9FIRM</name>
<dbReference type="SMART" id="SM00382">
    <property type="entry name" value="AAA"/>
    <property type="match status" value="2"/>
</dbReference>
<protein>
    <submittedName>
        <fullName evidence="9">ABC transporter ATP-binding protein</fullName>
    </submittedName>
</protein>
<comment type="subcellular location">
    <subcellularLocation>
        <location evidence="1">Cell membrane</location>
        <topology evidence="1">Peripheral membrane protein</topology>
    </subcellularLocation>
</comment>
<dbReference type="NCBIfam" id="NF007739">
    <property type="entry name" value="PRK10419.1"/>
    <property type="match status" value="2"/>
</dbReference>
<dbReference type="NCBIfam" id="NF008453">
    <property type="entry name" value="PRK11308.1"/>
    <property type="match status" value="2"/>
</dbReference>
<dbReference type="Pfam" id="PF08352">
    <property type="entry name" value="oligo_HPY"/>
    <property type="match status" value="2"/>
</dbReference>
<evidence type="ECO:0000256" key="1">
    <source>
        <dbReference type="ARBA" id="ARBA00004202"/>
    </source>
</evidence>
<organism evidence="9 10">
    <name type="scientific">Blautia celeris</name>
    <dbReference type="NCBI Taxonomy" id="2763026"/>
    <lineage>
        <taxon>Bacteria</taxon>
        <taxon>Bacillati</taxon>
        <taxon>Bacillota</taxon>
        <taxon>Clostridia</taxon>
        <taxon>Lachnospirales</taxon>
        <taxon>Lachnospiraceae</taxon>
        <taxon>Blautia</taxon>
    </lineage>
</organism>
<dbReference type="InterPro" id="IPR013563">
    <property type="entry name" value="Oligopep_ABC_C"/>
</dbReference>
<dbReference type="Gene3D" id="3.40.50.300">
    <property type="entry name" value="P-loop containing nucleotide triphosphate hydrolases"/>
    <property type="match status" value="2"/>
</dbReference>
<evidence type="ECO:0000256" key="2">
    <source>
        <dbReference type="ARBA" id="ARBA00005417"/>
    </source>
</evidence>
<keyword evidence="10" id="KW-1185">Reference proteome</keyword>
<keyword evidence="6 9" id="KW-0067">ATP-binding</keyword>
<dbReference type="InterPro" id="IPR027417">
    <property type="entry name" value="P-loop_NTPase"/>
</dbReference>
<sequence>MEERILEVKNLCTGFEVDGQTVRAVDGVSFHVDRGEIISIVGESGSGKSVTQMSILQLIRKPGRIMAGEVLLDGQDILKYPADSEEMRKIRGGRISMIFQEPMTSLNPVLRVGEQIKECILLHHKMTNQEAEERTLQLLRDVGIKNEKIRKDEYPHQFSGGMRQRIMIAIALAAGADILIADEATTALDVTTQAQLLEMMKELVKRYHSSLIIVTHNLGIVARYAQRIYVMYAGEILESGDTQQIFAHPSHPYTRGLLKAIPRLDDDKERVLEPIDGLPPDLADKSAYCAFEPRCKYAGRDCREKNKPVLHETDKGHFAACHLEAEELDEAEKNFEKRTLKRHHHGIIKEEKLLELQHVTKSFKKSGGFLKGGGEVFKAVDDVSLTIKKGEILGLVGESGCGKSTLAKCILKIYQANEGKILFRGKDIIPLKEREMKGLRAQISCIFQDPFSSLDPRQTAGSIVGEPLKIHKLVSTPEAYANRVDELFRMVNLDPALKDRVAHEFSGGQRQRLGIARALASNPEFILCDEPISALDVSIQAQIINLLEELADKLQLTYIFIAHDLSVVKHISDRIAVMYLGKIVEIAPCEELYRNPLHPYTQALLSAIPIPDPVVEKERKTIRIQGEVSDGALEIRGCGFRPRCPKATKECEHSMQMKEYTEGHFVLCNQIKKLKEEI</sequence>
<dbReference type="PROSITE" id="PS50893">
    <property type="entry name" value="ABC_TRANSPORTER_2"/>
    <property type="match status" value="2"/>
</dbReference>